<dbReference type="Pfam" id="PF00149">
    <property type="entry name" value="Metallophos"/>
    <property type="match status" value="1"/>
</dbReference>
<feature type="domain" description="Calcineurin-like phosphoesterase" evidence="2">
    <location>
        <begin position="3"/>
        <end position="199"/>
    </location>
</feature>
<sequence length="406" mass="45423">MTIRFIHAADLHLGSPFKGFAGLPGKMAESVRDSTFTAFRNLIDHAAETRPDFLLIAGDIYDGEDRSLRAQEQFRQGMEILRRAGVPVFVSHGNHDHLAGSWVRFSLPENVRVFGPEVETAELTIRGTLVKIHGFSYPERHVTEPVISHYPQAEGDAVEIGMLHGSIRGDEAHDVYAPFTKDELLAKGYDYWALGHIHKRQVLHEEPPIVYPGSLQGLHRKESGVKGFYDVTIGRGTDSLEFLPAGALVFGEAEVDCVGIRHADEWLDRCMNQVRAFREENGPGLIDLRLIGIDEGAETLFGDAPESEWLEFIREAAMRDCPDVGVHRMTWERTAAPAVPGGLFRDVLDELGSWDAAGWKNRMSDLYGHRQAYRFTGRLDEESIREIREEAERLLTGGLLKGGRAE</sequence>
<dbReference type="CDD" id="cd00840">
    <property type="entry name" value="MPP_Mre11_N"/>
    <property type="match status" value="1"/>
</dbReference>
<dbReference type="InterPro" id="IPR041796">
    <property type="entry name" value="Mre11_N"/>
</dbReference>
<dbReference type="EMBL" id="LQNT01000013">
    <property type="protein sequence ID" value="KZE36356.1"/>
    <property type="molecule type" value="Genomic_DNA"/>
</dbReference>
<comment type="caution">
    <text evidence="3">The sequence shown here is derived from an EMBL/GenBank/DDBJ whole genome shotgun (WGS) entry which is preliminary data.</text>
</comment>
<dbReference type="PANTHER" id="PTHR30337:SF7">
    <property type="entry name" value="PHOSPHOESTERASE"/>
    <property type="match status" value="1"/>
</dbReference>
<dbReference type="RefSeq" id="WP_063183435.1">
    <property type="nucleotide sequence ID" value="NZ_LQNT01000013.1"/>
</dbReference>
<dbReference type="Proteomes" id="UP000076490">
    <property type="component" value="Unassembled WGS sequence"/>
</dbReference>
<protein>
    <recommendedName>
        <fullName evidence="2">Calcineurin-like phosphoesterase domain-containing protein</fullName>
    </recommendedName>
</protein>
<evidence type="ECO:0000313" key="4">
    <source>
        <dbReference type="Proteomes" id="UP000076490"/>
    </source>
</evidence>
<evidence type="ECO:0000313" key="3">
    <source>
        <dbReference type="EMBL" id="KZE36356.1"/>
    </source>
</evidence>
<evidence type="ECO:0000256" key="1">
    <source>
        <dbReference type="ARBA" id="ARBA00022801"/>
    </source>
</evidence>
<dbReference type="PANTHER" id="PTHR30337">
    <property type="entry name" value="COMPONENT OF ATP-DEPENDENT DSDNA EXONUCLEASE"/>
    <property type="match status" value="1"/>
</dbReference>
<reference evidence="3 4" key="1">
    <citation type="submission" date="2016-01" db="EMBL/GenBank/DDBJ databases">
        <title>Whole genome sequencing of Bhargavaea cecembensis T14.</title>
        <authorList>
            <person name="Hong K.W."/>
        </authorList>
    </citation>
    <scope>NUCLEOTIDE SEQUENCE [LARGE SCALE GENOMIC DNA]</scope>
    <source>
        <strain evidence="3 4">T14</strain>
    </source>
</reference>
<dbReference type="SUPFAM" id="SSF56300">
    <property type="entry name" value="Metallo-dependent phosphatases"/>
    <property type="match status" value="1"/>
</dbReference>
<accession>A0A163EEJ6</accession>
<gene>
    <name evidence="3" type="ORF">AV656_14510</name>
</gene>
<keyword evidence="1" id="KW-0378">Hydrolase</keyword>
<dbReference type="AlphaFoldDB" id="A0A163EEJ6"/>
<dbReference type="InterPro" id="IPR050535">
    <property type="entry name" value="DNA_Repair-Maintenance_Comp"/>
</dbReference>
<organism evidence="3 4">
    <name type="scientific">Bhargavaea cecembensis</name>
    <dbReference type="NCBI Taxonomy" id="394098"/>
    <lineage>
        <taxon>Bacteria</taxon>
        <taxon>Bacillati</taxon>
        <taxon>Bacillota</taxon>
        <taxon>Bacilli</taxon>
        <taxon>Bacillales</taxon>
        <taxon>Caryophanaceae</taxon>
        <taxon>Bhargavaea</taxon>
    </lineage>
</organism>
<dbReference type="InterPro" id="IPR004843">
    <property type="entry name" value="Calcineurin-like_PHP"/>
</dbReference>
<evidence type="ECO:0000259" key="2">
    <source>
        <dbReference type="Pfam" id="PF00149"/>
    </source>
</evidence>
<name>A0A163EEJ6_9BACL</name>
<dbReference type="PIRSF" id="PIRSF033091">
    <property type="entry name" value="Pesterase_YhaO"/>
    <property type="match status" value="1"/>
</dbReference>
<dbReference type="OrthoDB" id="9773856at2"/>
<dbReference type="InterPro" id="IPR029052">
    <property type="entry name" value="Metallo-depent_PP-like"/>
</dbReference>
<dbReference type="GO" id="GO:0016787">
    <property type="term" value="F:hydrolase activity"/>
    <property type="evidence" value="ECO:0007669"/>
    <property type="project" value="UniProtKB-KW"/>
</dbReference>
<dbReference type="InterPro" id="IPR014576">
    <property type="entry name" value="Pesterase_YhaO"/>
</dbReference>
<proteinExistence type="predicted"/>
<dbReference type="Gene3D" id="3.60.21.10">
    <property type="match status" value="1"/>
</dbReference>